<feature type="compositionally biased region" description="Low complexity" evidence="2">
    <location>
        <begin position="1038"/>
        <end position="1057"/>
    </location>
</feature>
<protein>
    <submittedName>
        <fullName evidence="3">Uncharacterized protein</fullName>
    </submittedName>
</protein>
<feature type="coiled-coil region" evidence="1">
    <location>
        <begin position="869"/>
        <end position="896"/>
    </location>
</feature>
<feature type="compositionally biased region" description="Polar residues" evidence="2">
    <location>
        <begin position="110"/>
        <end position="131"/>
    </location>
</feature>
<feature type="compositionally biased region" description="Polar residues" evidence="2">
    <location>
        <begin position="1"/>
        <end position="19"/>
    </location>
</feature>
<feature type="compositionally biased region" description="Low complexity" evidence="2">
    <location>
        <begin position="1014"/>
        <end position="1031"/>
    </location>
</feature>
<evidence type="ECO:0000256" key="2">
    <source>
        <dbReference type="SAM" id="MobiDB-lite"/>
    </source>
</evidence>
<dbReference type="GeneID" id="17325146"/>
<feature type="coiled-coil region" evidence="1">
    <location>
        <begin position="750"/>
        <end position="784"/>
    </location>
</feature>
<gene>
    <name evidence="3" type="ORF">CHC_T00005709001</name>
</gene>
<keyword evidence="1" id="KW-0175">Coiled coil</keyword>
<dbReference type="AlphaFoldDB" id="R7QGB5"/>
<feature type="region of interest" description="Disordered" evidence="2">
    <location>
        <begin position="1"/>
        <end position="306"/>
    </location>
</feature>
<accession>R7QGB5</accession>
<evidence type="ECO:0000313" key="3">
    <source>
        <dbReference type="EMBL" id="CDF37562.1"/>
    </source>
</evidence>
<dbReference type="OMA" id="ANDDCAR"/>
<proteinExistence type="predicted"/>
<feature type="compositionally biased region" description="Low complexity" evidence="2">
    <location>
        <begin position="580"/>
        <end position="592"/>
    </location>
</feature>
<dbReference type="RefSeq" id="XP_005717433.1">
    <property type="nucleotide sequence ID" value="XM_005717376.1"/>
</dbReference>
<feature type="compositionally biased region" description="Polar residues" evidence="2">
    <location>
        <begin position="427"/>
        <end position="439"/>
    </location>
</feature>
<dbReference type="EMBL" id="HG001850">
    <property type="protein sequence ID" value="CDF37562.1"/>
    <property type="molecule type" value="Genomic_DNA"/>
</dbReference>
<feature type="compositionally biased region" description="Polar residues" evidence="2">
    <location>
        <begin position="241"/>
        <end position="253"/>
    </location>
</feature>
<sequence length="1096" mass="120211">MSPSGSDAPEPSSQWQIYRQKTHAADVMSPQQLFSPPPMPRRLSRTTAATQMTPPQVAPILFRNGSPQLSAHSGEGNMFEDPQLLSKNSRVPFATAYQSPGGGEHPLGQPLQNPQDGSQAHAQSSVQQRTGSFALPPTASHGSRASQQDGDSPFDETVGPTDDGDNYANQADATDPSFEKDGEESAQGGADEYEYDQEEEGAPYDDGFDPDKDDVFEKVEEYDVTTPEHEGDNPDEEEAHSSGNMQQSVSASGSDRADNGPAMAMWTEGSDSNERIRRTPRSSPSASERSTGSGRGSRHSDVFREAEAMVAADAEYLAPSESAKSPAPRRAVHPSGYPTALQYREVPPTPPSPPTVAALVESFTARRHAAESVDANPVSTMAPSAGLFQKLISVWRSSELAGIDNADRGTNRLDSSLAAIYRGDQNVSQATTQDSTLPSGDTDLIPSKTVHAESPRSRRRRAIRMEPGSPVHQDLQRAHEASTESGRYSADERGSIASFSDAFSSEKERSFLHTGQGEGYNWDEAIQGDQSAGIPLSSSASQDQRNSEMRTDTSREATPGRSRPPLPPSPRASRRRTKTTHSTSTHGTQGRTVATDGNVIRIDRRHLDWLTKELLNARDMLSRQELQMTFHETQRVEQEEELLLDKQNAESVVGAMTQILADREGELKDARSRLSVAIDSVGTTTQARSSLASSRNSMSAESQNLNKLITEGHANLHSRFDESDKKGEQIADQMTKETRGLWAEVQRAMVQQMTEMTEKRDEELELLRQELEHRQSLIANLQKSSEDLLSKNTGFQSDITTMRAERQRADQRYQLEMAHVGAQVELVNEFSKKLHDNFRETENLRQQVLQYQDKLSHITSTSGVSQRQIKELREAVTRANDDCARLRREADLAKRKGMEAVRRAEELEELRHKDAAAHSASRFPDRQARTDSSSYRSHEPIRPAGQNRPGGSGSGARYHTATRSRGIAASPTPAKNAWLMIKDRIGGIVTGKESSSLRRRPTGTHVRRDPMRNGPPSQSSGSHSRSRASPGGEDGLPRSRSASVNSRSSRGSGSSLRSGGGSKSGSQVSPIADTRQYMRTSPRTREYEPVRAANFL</sequence>
<feature type="compositionally biased region" description="Acidic residues" evidence="2">
    <location>
        <begin position="191"/>
        <end position="208"/>
    </location>
</feature>
<feature type="region of interest" description="Disordered" evidence="2">
    <location>
        <begin position="990"/>
        <end position="1096"/>
    </location>
</feature>
<feature type="compositionally biased region" description="Polar residues" evidence="2">
    <location>
        <begin position="140"/>
        <end position="150"/>
    </location>
</feature>
<organism evidence="3 4">
    <name type="scientific">Chondrus crispus</name>
    <name type="common">Carrageen Irish moss</name>
    <name type="synonym">Polymorpha crispa</name>
    <dbReference type="NCBI Taxonomy" id="2769"/>
    <lineage>
        <taxon>Eukaryota</taxon>
        <taxon>Rhodophyta</taxon>
        <taxon>Florideophyceae</taxon>
        <taxon>Rhodymeniophycidae</taxon>
        <taxon>Gigartinales</taxon>
        <taxon>Gigartinaceae</taxon>
        <taxon>Chondrus</taxon>
    </lineage>
</organism>
<feature type="region of interest" description="Disordered" evidence="2">
    <location>
        <begin position="912"/>
        <end position="970"/>
    </location>
</feature>
<feature type="region of interest" description="Disordered" evidence="2">
    <location>
        <begin position="531"/>
        <end position="593"/>
    </location>
</feature>
<name>R7QGB5_CHOCR</name>
<feature type="compositionally biased region" description="Basic and acidic residues" evidence="2">
    <location>
        <begin position="209"/>
        <end position="232"/>
    </location>
</feature>
<evidence type="ECO:0000313" key="4">
    <source>
        <dbReference type="Proteomes" id="UP000012073"/>
    </source>
</evidence>
<feature type="region of interest" description="Disordered" evidence="2">
    <location>
        <begin position="503"/>
        <end position="522"/>
    </location>
</feature>
<feature type="compositionally biased region" description="Polar residues" evidence="2">
    <location>
        <begin position="45"/>
        <end position="54"/>
    </location>
</feature>
<dbReference type="KEGG" id="ccp:CHC_T00005709001"/>
<dbReference type="OrthoDB" id="10628598at2759"/>
<evidence type="ECO:0000256" key="1">
    <source>
        <dbReference type="SAM" id="Coils"/>
    </source>
</evidence>
<feature type="region of interest" description="Disordered" evidence="2">
    <location>
        <begin position="427"/>
        <end position="493"/>
    </location>
</feature>
<reference evidence="4" key="1">
    <citation type="journal article" date="2013" name="Proc. Natl. Acad. Sci. U.S.A.">
        <title>Genome structure and metabolic features in the red seaweed Chondrus crispus shed light on evolution of the Archaeplastida.</title>
        <authorList>
            <person name="Collen J."/>
            <person name="Porcel B."/>
            <person name="Carre W."/>
            <person name="Ball S.G."/>
            <person name="Chaparro C."/>
            <person name="Tonon T."/>
            <person name="Barbeyron T."/>
            <person name="Michel G."/>
            <person name="Noel B."/>
            <person name="Valentin K."/>
            <person name="Elias M."/>
            <person name="Artiguenave F."/>
            <person name="Arun A."/>
            <person name="Aury J.M."/>
            <person name="Barbosa-Neto J.F."/>
            <person name="Bothwell J.H."/>
            <person name="Bouget F.Y."/>
            <person name="Brillet L."/>
            <person name="Cabello-Hurtado F."/>
            <person name="Capella-Gutierrez S."/>
            <person name="Charrier B."/>
            <person name="Cladiere L."/>
            <person name="Cock J.M."/>
            <person name="Coelho S.M."/>
            <person name="Colleoni C."/>
            <person name="Czjzek M."/>
            <person name="Da Silva C."/>
            <person name="Delage L."/>
            <person name="Denoeud F."/>
            <person name="Deschamps P."/>
            <person name="Dittami S.M."/>
            <person name="Gabaldon T."/>
            <person name="Gachon C.M."/>
            <person name="Groisillier A."/>
            <person name="Herve C."/>
            <person name="Jabbari K."/>
            <person name="Katinka M."/>
            <person name="Kloareg B."/>
            <person name="Kowalczyk N."/>
            <person name="Labadie K."/>
            <person name="Leblanc C."/>
            <person name="Lopez P.J."/>
            <person name="McLachlan D.H."/>
            <person name="Meslet-Cladiere L."/>
            <person name="Moustafa A."/>
            <person name="Nehr Z."/>
            <person name="Nyvall Collen P."/>
            <person name="Panaud O."/>
            <person name="Partensky F."/>
            <person name="Poulain J."/>
            <person name="Rensing S.A."/>
            <person name="Rousvoal S."/>
            <person name="Samson G."/>
            <person name="Symeonidi A."/>
            <person name="Weissenbach J."/>
            <person name="Zambounis A."/>
            <person name="Wincker P."/>
            <person name="Boyen C."/>
        </authorList>
    </citation>
    <scope>NUCLEOTIDE SEQUENCE [LARGE SCALE GENOMIC DNA]</scope>
    <source>
        <strain evidence="4">cv. Stackhouse</strain>
    </source>
</reference>
<feature type="compositionally biased region" description="Basic and acidic residues" evidence="2">
    <location>
        <begin position="545"/>
        <end position="555"/>
    </location>
</feature>
<keyword evidence="4" id="KW-1185">Reference proteome</keyword>
<dbReference type="Proteomes" id="UP000012073">
    <property type="component" value="Unassembled WGS sequence"/>
</dbReference>
<dbReference type="Gramene" id="CDF37562">
    <property type="protein sequence ID" value="CDF37562"/>
    <property type="gene ID" value="CHC_T00005709001"/>
</dbReference>